<dbReference type="InterPro" id="IPR005175">
    <property type="entry name" value="PPC_dom"/>
</dbReference>
<evidence type="ECO:0000259" key="1">
    <source>
        <dbReference type="PROSITE" id="PS51742"/>
    </source>
</evidence>
<organism evidence="2 3">
    <name type="scientific">Azorhizobium oxalatiphilum</name>
    <dbReference type="NCBI Taxonomy" id="980631"/>
    <lineage>
        <taxon>Bacteria</taxon>
        <taxon>Pseudomonadati</taxon>
        <taxon>Pseudomonadota</taxon>
        <taxon>Alphaproteobacteria</taxon>
        <taxon>Hyphomicrobiales</taxon>
        <taxon>Xanthobacteraceae</taxon>
        <taxon>Azorhizobium</taxon>
    </lineage>
</organism>
<feature type="domain" description="PPC" evidence="1">
    <location>
        <begin position="190"/>
        <end position="304"/>
    </location>
</feature>
<dbReference type="PROSITE" id="PS51742">
    <property type="entry name" value="PPC"/>
    <property type="match status" value="1"/>
</dbReference>
<dbReference type="Proteomes" id="UP000606044">
    <property type="component" value="Unassembled WGS sequence"/>
</dbReference>
<dbReference type="AlphaFoldDB" id="A0A917BSM5"/>
<sequence>MPPALQIAAADISLAPPMAPAQDVLSGIRHPGRPADARVEAVETGIVPIVGSLRVGHDVTSEVHRLFREAGCRGGVVQLQGGRCQPFQFVGPAYASDDVHAVWYSTARAPADGAAIAAATAIVGWRDGAPFLHCHGTWDIGGAALAAGHMLTSDSIVSEPIAITGFGTRTACFESLPDEETNFTLYTPRGDSMAGGSLLLRLRPHEDLCGAIEAACRRHGIASALVYGIGSLISPRFEDGEGLACRVTEIAIERGVISDGVAHLDIAAVDVDGTVRNGRVRRGENPVCVTFELVVVGLGGWGRA</sequence>
<name>A0A917BSM5_9HYPH</name>
<dbReference type="Pfam" id="PF03479">
    <property type="entry name" value="PCC"/>
    <property type="match status" value="1"/>
</dbReference>
<dbReference type="RefSeq" id="WP_188576561.1">
    <property type="nucleotide sequence ID" value="NZ_BMCT01000001.1"/>
</dbReference>
<evidence type="ECO:0000313" key="2">
    <source>
        <dbReference type="EMBL" id="GGF55304.1"/>
    </source>
</evidence>
<proteinExistence type="predicted"/>
<dbReference type="EMBL" id="BMCT01000001">
    <property type="protein sequence ID" value="GGF55304.1"/>
    <property type="molecule type" value="Genomic_DNA"/>
</dbReference>
<protein>
    <submittedName>
        <fullName evidence="2">DUF296 domain-containing protein</fullName>
    </submittedName>
</protein>
<reference evidence="2" key="1">
    <citation type="journal article" date="2014" name="Int. J. Syst. Evol. Microbiol.">
        <title>Complete genome sequence of Corynebacterium casei LMG S-19264T (=DSM 44701T), isolated from a smear-ripened cheese.</title>
        <authorList>
            <consortium name="US DOE Joint Genome Institute (JGI-PGF)"/>
            <person name="Walter F."/>
            <person name="Albersmeier A."/>
            <person name="Kalinowski J."/>
            <person name="Ruckert C."/>
        </authorList>
    </citation>
    <scope>NUCLEOTIDE SEQUENCE</scope>
    <source>
        <strain evidence="2">CCM 7897</strain>
    </source>
</reference>
<evidence type="ECO:0000313" key="3">
    <source>
        <dbReference type="Proteomes" id="UP000606044"/>
    </source>
</evidence>
<gene>
    <name evidence="2" type="ORF">GCM10007301_13670</name>
</gene>
<reference evidence="2" key="2">
    <citation type="submission" date="2020-09" db="EMBL/GenBank/DDBJ databases">
        <authorList>
            <person name="Sun Q."/>
            <person name="Sedlacek I."/>
        </authorList>
    </citation>
    <scope>NUCLEOTIDE SEQUENCE</scope>
    <source>
        <strain evidence="2">CCM 7897</strain>
    </source>
</reference>
<dbReference type="SUPFAM" id="SSF117856">
    <property type="entry name" value="AF0104/ALDC/Ptd012-like"/>
    <property type="match status" value="2"/>
</dbReference>
<accession>A0A917BSM5</accession>
<dbReference type="Gene3D" id="3.30.1330.80">
    <property type="entry name" value="Hypothetical protein, similar to alpha- acetolactate decarboxylase, domain 2"/>
    <property type="match status" value="2"/>
</dbReference>
<comment type="caution">
    <text evidence="2">The sequence shown here is derived from an EMBL/GenBank/DDBJ whole genome shotgun (WGS) entry which is preliminary data.</text>
</comment>
<keyword evidence="3" id="KW-1185">Reference proteome</keyword>